<keyword evidence="1" id="KW-1133">Transmembrane helix</keyword>
<sequence length="113" mass="12862">MRMFSDGIVNLLILVTTIVYCSYSSYISSWQTRKLIAFATSSSVISTAAILLSILNKEAADQRDLHNLFIISNVKIIDVQMKNSILITQPVFGWLLPRHHDETRKNMPKNTLH</sequence>
<keyword evidence="4" id="KW-1185">Reference proteome</keyword>
<dbReference type="Proteomes" id="UP001152523">
    <property type="component" value="Unassembled WGS sequence"/>
</dbReference>
<proteinExistence type="predicted"/>
<comment type="caution">
    <text evidence="3">The sequence shown here is derived from an EMBL/GenBank/DDBJ whole genome shotgun (WGS) entry which is preliminary data.</text>
</comment>
<accession>A0AAV0GHV7</accession>
<keyword evidence="1" id="KW-0812">Transmembrane</keyword>
<dbReference type="EMBL" id="CAMAPF010001133">
    <property type="protein sequence ID" value="CAH9147484.1"/>
    <property type="molecule type" value="Genomic_DNA"/>
</dbReference>
<organism evidence="3 4">
    <name type="scientific">Cuscuta epithymum</name>
    <dbReference type="NCBI Taxonomy" id="186058"/>
    <lineage>
        <taxon>Eukaryota</taxon>
        <taxon>Viridiplantae</taxon>
        <taxon>Streptophyta</taxon>
        <taxon>Embryophyta</taxon>
        <taxon>Tracheophyta</taxon>
        <taxon>Spermatophyta</taxon>
        <taxon>Magnoliopsida</taxon>
        <taxon>eudicotyledons</taxon>
        <taxon>Gunneridae</taxon>
        <taxon>Pentapetalae</taxon>
        <taxon>asterids</taxon>
        <taxon>lamiids</taxon>
        <taxon>Solanales</taxon>
        <taxon>Convolvulaceae</taxon>
        <taxon>Cuscuteae</taxon>
        <taxon>Cuscuta</taxon>
        <taxon>Cuscuta subgen. Cuscuta</taxon>
    </lineage>
</organism>
<protein>
    <submittedName>
        <fullName evidence="3">Uncharacterized protein</fullName>
    </submittedName>
</protein>
<dbReference type="AlphaFoldDB" id="A0AAV0GHV7"/>
<dbReference type="EMBL" id="CAMAPF010000230">
    <property type="protein sequence ID" value="CAH9114548.1"/>
    <property type="molecule type" value="Genomic_DNA"/>
</dbReference>
<evidence type="ECO:0000313" key="2">
    <source>
        <dbReference type="EMBL" id="CAH9114548.1"/>
    </source>
</evidence>
<name>A0AAV0GHV7_9ASTE</name>
<keyword evidence="1" id="KW-0472">Membrane</keyword>
<evidence type="ECO:0000313" key="4">
    <source>
        <dbReference type="Proteomes" id="UP001152523"/>
    </source>
</evidence>
<evidence type="ECO:0000313" key="3">
    <source>
        <dbReference type="EMBL" id="CAH9147484.1"/>
    </source>
</evidence>
<feature type="transmembrane region" description="Helical" evidence="1">
    <location>
        <begin position="7"/>
        <end position="29"/>
    </location>
</feature>
<feature type="transmembrane region" description="Helical" evidence="1">
    <location>
        <begin position="35"/>
        <end position="55"/>
    </location>
</feature>
<evidence type="ECO:0000256" key="1">
    <source>
        <dbReference type="SAM" id="Phobius"/>
    </source>
</evidence>
<gene>
    <name evidence="2" type="ORF">CEPIT_LOCUS20772</name>
    <name evidence="3" type="ORF">CEPIT_LOCUS43783</name>
</gene>
<reference evidence="3" key="1">
    <citation type="submission" date="2022-07" db="EMBL/GenBank/DDBJ databases">
        <authorList>
            <person name="Macas J."/>
            <person name="Novak P."/>
            <person name="Neumann P."/>
        </authorList>
    </citation>
    <scope>NUCLEOTIDE SEQUENCE</scope>
</reference>